<sequence length="64" mass="7264">MKGKIAQQYGYDLELTILKSNAGFYVGTSKDYMPVSRESVEYYKTKELAQTALDTGTFKQRTEA</sequence>
<dbReference type="Proteomes" id="UP000199397">
    <property type="component" value="Unassembled WGS sequence"/>
</dbReference>
<dbReference type="OrthoDB" id="8563547at2"/>
<dbReference type="AlphaFoldDB" id="A0A1H4GXG6"/>
<proteinExistence type="predicted"/>
<name>A0A1H4GXG6_9GAMM</name>
<evidence type="ECO:0000313" key="1">
    <source>
        <dbReference type="EMBL" id="SEB14329.1"/>
    </source>
</evidence>
<gene>
    <name evidence="1" type="ORF">SAMN05660964_03800</name>
</gene>
<dbReference type="EMBL" id="FNQP01000051">
    <property type="protein sequence ID" value="SEB14329.1"/>
    <property type="molecule type" value="Genomic_DNA"/>
</dbReference>
<protein>
    <submittedName>
        <fullName evidence="1">Uncharacterized protein</fullName>
    </submittedName>
</protein>
<dbReference type="RefSeq" id="WP_093071182.1">
    <property type="nucleotide sequence ID" value="NZ_FNQP01000051.1"/>
</dbReference>
<evidence type="ECO:0000313" key="2">
    <source>
        <dbReference type="Proteomes" id="UP000199397"/>
    </source>
</evidence>
<reference evidence="1 2" key="1">
    <citation type="submission" date="2016-10" db="EMBL/GenBank/DDBJ databases">
        <authorList>
            <person name="de Groot N.N."/>
        </authorList>
    </citation>
    <scope>NUCLEOTIDE SEQUENCE [LARGE SCALE GENOMIC DNA]</scope>
    <source>
        <strain evidence="1 2">DSM 21228</strain>
    </source>
</reference>
<keyword evidence="2" id="KW-1185">Reference proteome</keyword>
<organism evidence="1 2">
    <name type="scientific">Thiothrix caldifontis</name>
    <dbReference type="NCBI Taxonomy" id="525918"/>
    <lineage>
        <taxon>Bacteria</taxon>
        <taxon>Pseudomonadati</taxon>
        <taxon>Pseudomonadota</taxon>
        <taxon>Gammaproteobacteria</taxon>
        <taxon>Thiotrichales</taxon>
        <taxon>Thiotrichaceae</taxon>
        <taxon>Thiothrix</taxon>
    </lineage>
</organism>
<accession>A0A1H4GXG6</accession>